<protein>
    <submittedName>
        <fullName evidence="1">Uncharacterized protein</fullName>
    </submittedName>
</protein>
<evidence type="ECO:0000313" key="1">
    <source>
        <dbReference type="EMBL" id="KRR21896.1"/>
    </source>
</evidence>
<evidence type="ECO:0000313" key="2">
    <source>
        <dbReference type="Proteomes" id="UP000052023"/>
    </source>
</evidence>
<organism evidence="1 2">
    <name type="scientific">Bradyrhizobium retamae</name>
    <dbReference type="NCBI Taxonomy" id="1300035"/>
    <lineage>
        <taxon>Bacteria</taxon>
        <taxon>Pseudomonadati</taxon>
        <taxon>Pseudomonadota</taxon>
        <taxon>Alphaproteobacteria</taxon>
        <taxon>Hyphomicrobiales</taxon>
        <taxon>Nitrobacteraceae</taxon>
        <taxon>Bradyrhizobium</taxon>
    </lineage>
</organism>
<gene>
    <name evidence="1" type="ORF">CQ13_07625</name>
</gene>
<sequence length="66" mass="7428">MPDPLHGVALVRISTSPAAVDGEFYAVFVRGRMLPEQFTAWRNAYRRFRFYEVLEAAVPAVSLRGA</sequence>
<dbReference type="EMBL" id="LLYA01000170">
    <property type="protein sequence ID" value="KRR21896.1"/>
    <property type="molecule type" value="Genomic_DNA"/>
</dbReference>
<proteinExistence type="predicted"/>
<reference evidence="1 2" key="1">
    <citation type="submission" date="2014-03" db="EMBL/GenBank/DDBJ databases">
        <title>Bradyrhizobium valentinum sp. nov., isolated from effective nodules of Lupinus mariae-josephae, a lupine endemic of basic-lime soils in Eastern Spain.</title>
        <authorList>
            <person name="Duran D."/>
            <person name="Rey L."/>
            <person name="Navarro A."/>
            <person name="Busquets A."/>
            <person name="Imperial J."/>
            <person name="Ruiz-Argueso T."/>
        </authorList>
    </citation>
    <scope>NUCLEOTIDE SEQUENCE [LARGE SCALE GENOMIC DNA]</scope>
    <source>
        <strain evidence="1 2">Ro19</strain>
    </source>
</reference>
<dbReference type="Proteomes" id="UP000052023">
    <property type="component" value="Unassembled WGS sequence"/>
</dbReference>
<comment type="caution">
    <text evidence="1">The sequence shown here is derived from an EMBL/GenBank/DDBJ whole genome shotgun (WGS) entry which is preliminary data.</text>
</comment>
<dbReference type="AlphaFoldDB" id="A0A0R3MNM3"/>
<name>A0A0R3MNM3_9BRAD</name>
<dbReference type="RefSeq" id="WP_057845789.1">
    <property type="nucleotide sequence ID" value="NZ_LLYA01000170.1"/>
</dbReference>
<keyword evidence="2" id="KW-1185">Reference proteome</keyword>
<accession>A0A0R3MNM3</accession>